<dbReference type="PANTHER" id="PTHR16036:SF2">
    <property type="entry name" value="TRNA ENDONUCLEASE ANKZF1"/>
    <property type="match status" value="1"/>
</dbReference>
<feature type="region of interest" description="Disordered" evidence="11">
    <location>
        <begin position="529"/>
        <end position="587"/>
    </location>
</feature>
<keyword evidence="4 10" id="KW-0540">Nuclease</keyword>
<keyword evidence="3 10" id="KW-0963">Cytoplasm</keyword>
<dbReference type="AlphaFoldDB" id="A0A1G4K791"/>
<accession>A0A1G4K791</accession>
<evidence type="ECO:0000313" key="13">
    <source>
        <dbReference type="EMBL" id="SCU99788.1"/>
    </source>
</evidence>
<dbReference type="GO" id="GO:0016787">
    <property type="term" value="F:hydrolase activity"/>
    <property type="evidence" value="ECO:0007669"/>
    <property type="project" value="UniProtKB-KW"/>
</dbReference>
<comment type="subcellular location">
    <subcellularLocation>
        <location evidence="1">Cytoplasm</location>
    </subcellularLocation>
</comment>
<dbReference type="Gene3D" id="1.25.40.20">
    <property type="entry name" value="Ankyrin repeat-containing domain"/>
    <property type="match status" value="1"/>
</dbReference>
<dbReference type="EMBL" id="LT598469">
    <property type="protein sequence ID" value="SCU99788.1"/>
    <property type="molecule type" value="Genomic_DNA"/>
</dbReference>
<feature type="compositionally biased region" description="Basic and acidic residues" evidence="11">
    <location>
        <begin position="564"/>
        <end position="576"/>
    </location>
</feature>
<dbReference type="InterPro" id="IPR047139">
    <property type="entry name" value="ANKZ1/VMS1"/>
</dbReference>
<feature type="region of interest" description="Disordered" evidence="11">
    <location>
        <begin position="273"/>
        <end position="297"/>
    </location>
</feature>
<dbReference type="InterPro" id="IPR041175">
    <property type="entry name" value="VLRF1/Vms1"/>
</dbReference>
<comment type="similarity">
    <text evidence="2 10">Belongs to the ANKZF1/VMS1 family.</text>
</comment>
<dbReference type="GO" id="GO:0036503">
    <property type="term" value="P:ERAD pathway"/>
    <property type="evidence" value="ECO:0007669"/>
    <property type="project" value="TreeGrafter"/>
</dbReference>
<keyword evidence="5" id="KW-0677">Repeat</keyword>
<reference evidence="13 14" key="1">
    <citation type="submission" date="2016-03" db="EMBL/GenBank/DDBJ databases">
        <authorList>
            <person name="Devillers H."/>
        </authorList>
    </citation>
    <scope>NUCLEOTIDE SEQUENCE [LARGE SCALE GENOMIC DNA]</scope>
    <source>
        <strain evidence="13">CBS 11717</strain>
    </source>
</reference>
<keyword evidence="7 10" id="KW-0378">Hydrolase</keyword>
<protein>
    <submittedName>
        <fullName evidence="13">LAMI_0G00826g1_1</fullName>
    </submittedName>
</protein>
<evidence type="ECO:0000256" key="1">
    <source>
        <dbReference type="ARBA" id="ARBA00004496"/>
    </source>
</evidence>
<dbReference type="Proteomes" id="UP000191024">
    <property type="component" value="Chromosome G"/>
</dbReference>
<dbReference type="STRING" id="1230905.A0A1G4K791"/>
<dbReference type="PROSITE" id="PS52044">
    <property type="entry name" value="VLRF1"/>
    <property type="match status" value="1"/>
</dbReference>
<evidence type="ECO:0000313" key="14">
    <source>
        <dbReference type="Proteomes" id="UP000191024"/>
    </source>
</evidence>
<evidence type="ECO:0000256" key="4">
    <source>
        <dbReference type="ARBA" id="ARBA00022722"/>
    </source>
</evidence>
<feature type="compositionally biased region" description="Basic and acidic residues" evidence="11">
    <location>
        <begin position="535"/>
        <end position="556"/>
    </location>
</feature>
<dbReference type="GO" id="GO:0005737">
    <property type="term" value="C:cytoplasm"/>
    <property type="evidence" value="ECO:0007669"/>
    <property type="project" value="UniProtKB-SubCell"/>
</dbReference>
<sequence length="624" mass="70653">MSVGSTKRDDLYVYDLSQRILDSLELMIFDYGANEVDVKKTVISSPSAEGKKTHASNDIGVGSSVTCSKCSASIDGEEDRKDHYKSDWHRFNIKRHLNRLEPVGAAEFDQIMDQDDVESLSGSGDESDDSEDGDDLYKEDKDELTARFDEQLASMQICEQETGEGTSLSHLHTRSPQFFLKSSTLPDTEVFGIFKAIFSKETIERPLDTLRDWKSQASAQDRISAVFMIGGGHFAGAIVSHQRLNVKGNATKTDLSFQEQAVQFVEHKTFHRYTTRRKQGGSQSAMDNAKGKANSAGSSLRRYNEAALRNDVQNLLQSWRKFLEKCESIFIRAKSSNDRKMFINEQSGLTKDDERVKSFPFTTKRPTTNELKRAWCQLSYLSVEAKPQFASKQPENKEPKASKSSTPVPKQVEPENPGVIHTRELVTYLKKSKAPLLIAYLRKHKLDVNFKLEPTSEYIQTPTMLHFASQQGLKNMVSILLTNLKSDPAIKNQLDKTAWDLTRKMEVRQAFQVARGKLGEKYANWNEAHVGPPLSREDIEKEAQAREEQSERERIEAVQAELQAAKEKRLAEDQARKGPGKVLAGNLSSLQQNMNSLNDDQRMKIMREQRARAAEARMRQNQSR</sequence>
<dbReference type="InterPro" id="IPR036770">
    <property type="entry name" value="Ankyrin_rpt-contain_sf"/>
</dbReference>
<evidence type="ECO:0000256" key="11">
    <source>
        <dbReference type="SAM" id="MobiDB-lite"/>
    </source>
</evidence>
<evidence type="ECO:0000256" key="9">
    <source>
        <dbReference type="ARBA" id="ARBA00023054"/>
    </source>
</evidence>
<evidence type="ECO:0000256" key="10">
    <source>
        <dbReference type="PROSITE-ProRule" id="PRU01389"/>
    </source>
</evidence>
<feature type="active site" evidence="10">
    <location>
        <position position="283"/>
    </location>
</feature>
<evidence type="ECO:0000256" key="7">
    <source>
        <dbReference type="ARBA" id="ARBA00022801"/>
    </source>
</evidence>
<dbReference type="SUPFAM" id="SSF48403">
    <property type="entry name" value="Ankyrin repeat"/>
    <property type="match status" value="1"/>
</dbReference>
<name>A0A1G4K791_9SACH</name>
<feature type="domain" description="VLRF1" evidence="12">
    <location>
        <begin position="220"/>
        <end position="381"/>
    </location>
</feature>
<proteinExistence type="inferred from homology"/>
<evidence type="ECO:0000256" key="5">
    <source>
        <dbReference type="ARBA" id="ARBA00022737"/>
    </source>
</evidence>
<organism evidence="13 14">
    <name type="scientific">Lachancea mirantina</name>
    <dbReference type="NCBI Taxonomy" id="1230905"/>
    <lineage>
        <taxon>Eukaryota</taxon>
        <taxon>Fungi</taxon>
        <taxon>Dikarya</taxon>
        <taxon>Ascomycota</taxon>
        <taxon>Saccharomycotina</taxon>
        <taxon>Saccharomycetes</taxon>
        <taxon>Saccharomycetales</taxon>
        <taxon>Saccharomycetaceae</taxon>
        <taxon>Lachancea</taxon>
    </lineage>
</organism>
<dbReference type="GO" id="GO:0004519">
    <property type="term" value="F:endonuclease activity"/>
    <property type="evidence" value="ECO:0007669"/>
    <property type="project" value="UniProtKB-KW"/>
</dbReference>
<feature type="compositionally biased region" description="Acidic residues" evidence="11">
    <location>
        <begin position="125"/>
        <end position="134"/>
    </location>
</feature>
<evidence type="ECO:0000256" key="6">
    <source>
        <dbReference type="ARBA" id="ARBA00022759"/>
    </source>
</evidence>
<keyword evidence="6 10" id="KW-0255">Endonuclease</keyword>
<dbReference type="PANTHER" id="PTHR16036">
    <property type="entry name" value="ANKYRIN REPEAT AND ZINC FINGER DOMAIN-CONTAINING PROTEIN 1"/>
    <property type="match status" value="1"/>
</dbReference>
<keyword evidence="14" id="KW-1185">Reference proteome</keyword>
<evidence type="ECO:0000256" key="3">
    <source>
        <dbReference type="ARBA" id="ARBA00022490"/>
    </source>
</evidence>
<dbReference type="OrthoDB" id="429841at2759"/>
<evidence type="ECO:0000256" key="8">
    <source>
        <dbReference type="ARBA" id="ARBA00023043"/>
    </source>
</evidence>
<gene>
    <name evidence="13" type="ORF">LAMI_0G00826G</name>
</gene>
<feature type="region of interest" description="Disordered" evidence="11">
    <location>
        <begin position="116"/>
        <end position="136"/>
    </location>
</feature>
<keyword evidence="8" id="KW-0040">ANK repeat</keyword>
<feature type="region of interest" description="Disordered" evidence="11">
    <location>
        <begin position="388"/>
        <end position="415"/>
    </location>
</feature>
<comment type="domain">
    <text evidence="10">The VLRF1 domain mediates binding to the 60S ribosomal subunit.</text>
</comment>
<evidence type="ECO:0000259" key="12">
    <source>
        <dbReference type="PROSITE" id="PS52044"/>
    </source>
</evidence>
<keyword evidence="9" id="KW-0175">Coiled coil</keyword>
<evidence type="ECO:0000256" key="2">
    <source>
        <dbReference type="ARBA" id="ARBA00009262"/>
    </source>
</evidence>
<dbReference type="Pfam" id="PF18826">
    <property type="entry name" value="bVLRF1"/>
    <property type="match status" value="1"/>
</dbReference>